<proteinExistence type="predicted"/>
<dbReference type="Proteomes" id="UP000050265">
    <property type="component" value="Unassembled WGS sequence"/>
</dbReference>
<protein>
    <submittedName>
        <fullName evidence="1">Transcriptional regulator, MerR family</fullName>
    </submittedName>
</protein>
<comment type="caution">
    <text evidence="1">The sequence shown here is derived from an EMBL/GenBank/DDBJ whole genome shotgun (WGS) entry which is preliminary data.</text>
</comment>
<name>A0A0P9V4K5_PSEAV</name>
<gene>
    <name evidence="1" type="ORF">ALO35_00803</name>
</gene>
<dbReference type="PATRIC" id="fig|53707.9.peg.1175"/>
<evidence type="ECO:0000313" key="2">
    <source>
        <dbReference type="Proteomes" id="UP000050265"/>
    </source>
</evidence>
<sequence length="57" mass="6599">MLMIRQIRGLLYDQGFTIGGARLRLTTGEPKDDTQQYKQMIRQMIAELEDVLVMLKA</sequence>
<reference evidence="1 2" key="1">
    <citation type="submission" date="2015-09" db="EMBL/GenBank/DDBJ databases">
        <title>Genome announcement of multiple Pseudomonas syringae strains.</title>
        <authorList>
            <person name="Thakur S."/>
            <person name="Wang P.W."/>
            <person name="Gong Y."/>
            <person name="Weir B.S."/>
            <person name="Guttman D.S."/>
        </authorList>
    </citation>
    <scope>NUCLEOTIDE SEQUENCE [LARGE SCALE GENOMIC DNA]</scope>
    <source>
        <strain evidence="1 2">ICMP3507</strain>
    </source>
</reference>
<accession>A0A0P9V4K5</accession>
<dbReference type="AlphaFoldDB" id="A0A0P9V4K5"/>
<dbReference type="EMBL" id="LJQP01000311">
    <property type="protein sequence ID" value="KPX64568.1"/>
    <property type="molecule type" value="Genomic_DNA"/>
</dbReference>
<evidence type="ECO:0000313" key="1">
    <source>
        <dbReference type="EMBL" id="KPX64568.1"/>
    </source>
</evidence>
<organism evidence="1 2">
    <name type="scientific">Pseudomonas amygdali pv. lachrymans</name>
    <name type="common">Pseudomonas syringae pv. lachrymans</name>
    <dbReference type="NCBI Taxonomy" id="53707"/>
    <lineage>
        <taxon>Bacteria</taxon>
        <taxon>Pseudomonadati</taxon>
        <taxon>Pseudomonadota</taxon>
        <taxon>Gammaproteobacteria</taxon>
        <taxon>Pseudomonadales</taxon>
        <taxon>Pseudomonadaceae</taxon>
        <taxon>Pseudomonas</taxon>
        <taxon>Pseudomonas amygdali</taxon>
    </lineage>
</organism>